<evidence type="ECO:0000259" key="20">
    <source>
        <dbReference type="Pfam" id="PF00912"/>
    </source>
</evidence>
<feature type="domain" description="Penicillin-binding protein transpeptidase" evidence="19">
    <location>
        <begin position="344"/>
        <end position="613"/>
    </location>
</feature>
<dbReference type="EMBL" id="JAPRAT010000015">
    <property type="protein sequence ID" value="MCZ0703298.1"/>
    <property type="molecule type" value="Genomic_DNA"/>
</dbReference>
<evidence type="ECO:0000256" key="18">
    <source>
        <dbReference type="SAM" id="Phobius"/>
    </source>
</evidence>
<evidence type="ECO:0000256" key="10">
    <source>
        <dbReference type="ARBA" id="ARBA00022960"/>
    </source>
</evidence>
<keyword evidence="9" id="KW-0378">Hydrolase</keyword>
<keyword evidence="12 18" id="KW-1133">Transmembrane helix</keyword>
<dbReference type="InterPro" id="IPR036950">
    <property type="entry name" value="PBP_transglycosylase"/>
</dbReference>
<protein>
    <submittedName>
        <fullName evidence="21">PBP1A family penicillin-binding protein</fullName>
    </submittedName>
</protein>
<evidence type="ECO:0000256" key="1">
    <source>
        <dbReference type="ARBA" id="ARBA00007090"/>
    </source>
</evidence>
<dbReference type="Proteomes" id="UP001084197">
    <property type="component" value="Unassembled WGS sequence"/>
</dbReference>
<dbReference type="Gene3D" id="3.40.710.10">
    <property type="entry name" value="DD-peptidase/beta-lactamase superfamily"/>
    <property type="match status" value="1"/>
</dbReference>
<evidence type="ECO:0000256" key="3">
    <source>
        <dbReference type="ARBA" id="ARBA00022475"/>
    </source>
</evidence>
<organism evidence="21 22">
    <name type="scientific">Natronobacillus azotifigens</name>
    <dbReference type="NCBI Taxonomy" id="472978"/>
    <lineage>
        <taxon>Bacteria</taxon>
        <taxon>Bacillati</taxon>
        <taxon>Bacillota</taxon>
        <taxon>Bacilli</taxon>
        <taxon>Bacillales</taxon>
        <taxon>Bacillaceae</taxon>
        <taxon>Natronobacillus</taxon>
    </lineage>
</organism>
<dbReference type="InterPro" id="IPR001460">
    <property type="entry name" value="PCN-bd_Tpept"/>
</dbReference>
<dbReference type="FunFam" id="1.10.3810.10:FF:000001">
    <property type="entry name" value="Penicillin-binding protein 1A"/>
    <property type="match status" value="1"/>
</dbReference>
<comment type="caution">
    <text evidence="21">The sequence shown here is derived from an EMBL/GenBank/DDBJ whole genome shotgun (WGS) entry which is preliminary data.</text>
</comment>
<dbReference type="AlphaFoldDB" id="A0A9J6RC72"/>
<keyword evidence="15" id="KW-0961">Cell wall biogenesis/degradation</keyword>
<dbReference type="GO" id="GO:0030288">
    <property type="term" value="C:outer membrane-bounded periplasmic space"/>
    <property type="evidence" value="ECO:0007669"/>
    <property type="project" value="TreeGrafter"/>
</dbReference>
<name>A0A9J6RC72_9BACI</name>
<accession>A0A9J6RC72</accession>
<keyword evidence="10" id="KW-0133">Cell shape</keyword>
<keyword evidence="7" id="KW-0808">Transferase</keyword>
<dbReference type="Pfam" id="PF00912">
    <property type="entry name" value="Transgly"/>
    <property type="match status" value="1"/>
</dbReference>
<evidence type="ECO:0000256" key="4">
    <source>
        <dbReference type="ARBA" id="ARBA00022645"/>
    </source>
</evidence>
<keyword evidence="13 18" id="KW-0472">Membrane</keyword>
<reference evidence="21" key="1">
    <citation type="submission" date="2022-11" db="EMBL/GenBank/DDBJ databases">
        <title>WGS of Natronobacillus azotifigens 24KS-1, an anaerobic diazotrophic haloalkaliphile from soda-rich habitats.</title>
        <authorList>
            <person name="Sorokin D.Y."/>
            <person name="Merkel A.Y."/>
        </authorList>
    </citation>
    <scope>NUCLEOTIDE SEQUENCE</scope>
    <source>
        <strain evidence="21">24KS-1</strain>
    </source>
</reference>
<keyword evidence="4" id="KW-0121">Carboxypeptidase</keyword>
<gene>
    <name evidence="21" type="ORF">OWO01_08735</name>
</gene>
<evidence type="ECO:0000256" key="17">
    <source>
        <dbReference type="ARBA" id="ARBA00049902"/>
    </source>
</evidence>
<evidence type="ECO:0000256" key="7">
    <source>
        <dbReference type="ARBA" id="ARBA00022679"/>
    </source>
</evidence>
<dbReference type="InterPro" id="IPR012338">
    <property type="entry name" value="Beta-lactam/transpept-like"/>
</dbReference>
<dbReference type="GO" id="GO:0008955">
    <property type="term" value="F:peptidoglycan glycosyltransferase activity"/>
    <property type="evidence" value="ECO:0007669"/>
    <property type="project" value="UniProtKB-EC"/>
</dbReference>
<dbReference type="GO" id="GO:0009252">
    <property type="term" value="P:peptidoglycan biosynthetic process"/>
    <property type="evidence" value="ECO:0007669"/>
    <property type="project" value="UniProtKB-KW"/>
</dbReference>
<keyword evidence="3" id="KW-1003">Cell membrane</keyword>
<evidence type="ECO:0000256" key="8">
    <source>
        <dbReference type="ARBA" id="ARBA00022692"/>
    </source>
</evidence>
<evidence type="ECO:0000256" key="9">
    <source>
        <dbReference type="ARBA" id="ARBA00022801"/>
    </source>
</evidence>
<keyword evidence="6" id="KW-0328">Glycosyltransferase</keyword>
<dbReference type="InterPro" id="IPR001264">
    <property type="entry name" value="Glyco_trans_51"/>
</dbReference>
<dbReference type="GO" id="GO:0071555">
    <property type="term" value="P:cell wall organization"/>
    <property type="evidence" value="ECO:0007669"/>
    <property type="project" value="UniProtKB-KW"/>
</dbReference>
<proteinExistence type="inferred from homology"/>
<feature type="domain" description="Glycosyl transferase family 51" evidence="20">
    <location>
        <begin position="82"/>
        <end position="252"/>
    </location>
</feature>
<dbReference type="Pfam" id="PF00905">
    <property type="entry name" value="Transpeptidase"/>
    <property type="match status" value="1"/>
</dbReference>
<keyword evidence="14" id="KW-0511">Multifunctional enzyme</keyword>
<dbReference type="GO" id="GO:0006508">
    <property type="term" value="P:proteolysis"/>
    <property type="evidence" value="ECO:0007669"/>
    <property type="project" value="UniProtKB-KW"/>
</dbReference>
<dbReference type="RefSeq" id="WP_268780068.1">
    <property type="nucleotide sequence ID" value="NZ_JAPRAT010000015.1"/>
</dbReference>
<evidence type="ECO:0000256" key="12">
    <source>
        <dbReference type="ARBA" id="ARBA00022989"/>
    </source>
</evidence>
<sequence length="739" mass="82781">MTNTRRKQKQKLSLHDYLAEIRSLIKRPWFKWPIITASSIISLGFLGFLFILYGGALIVDDEALILPATTTIQTEDGIQVGRVFSENRQLVTLDQIPDHVQAAFIAVEDERFYRHAGVDFRSVMRAVYRDIVAFDKVEGASTITQQLSKNLFLDNSKTWMRKTKEVMASIYLERHYTKNDILELYLNEVYFAHGIHGVGTAADFFFGKSVEDLTVTEGAMLAGLIKGPNRYSPYIDADRALSRRNLVLSQMQRVGELNTEEMLALQGQTLGVQDRRTEDKPWLASYIDVVLREAETTYQLSRDELRRGGYQITVYLDENAQKIAYDELQKTQYFQGSQPNAEAAFTLMEQETGRLKALIGGRQFKIGDHNRVLTQRQPGSVMKPLAVYAPAMTEGYDPYVLLEDSQQDYDGYTVRNADNHYDGEVTMYDAVRVSKNTSAVWLLDQLGINVSKSYLEKMSLELPDEGLALGLGGLKYGLTPIQVAEGYRTFIHDGEWIEAHSIAVIKDRNGNIIGEADPRTETVFSQQAAWNMVRMLENAVVDGTAQAGDFPKALAGKTGTTQHPHVPGHAKDAWFAGVTPEYVTSLWIGYDHSDAEHYLTTGSQSPTMATKAILEAIDQVTPLATAFEKPVDVMELSEPIRLPVVHDLNASFSFGGWTLVRGKLDWTADADDRIVYHIYQKTETGDQLIGKTEGIGEFTLTGMSLFGSSQYFVVPYNPLTKQTGQPSNVVTLSLRGQEF</sequence>
<dbReference type="SUPFAM" id="SSF53955">
    <property type="entry name" value="Lysozyme-like"/>
    <property type="match status" value="1"/>
</dbReference>
<evidence type="ECO:0000256" key="16">
    <source>
        <dbReference type="ARBA" id="ARBA00034000"/>
    </source>
</evidence>
<evidence type="ECO:0000313" key="22">
    <source>
        <dbReference type="Proteomes" id="UP001084197"/>
    </source>
</evidence>
<dbReference type="PANTHER" id="PTHR32282">
    <property type="entry name" value="BINDING PROTEIN TRANSPEPTIDASE, PUTATIVE-RELATED"/>
    <property type="match status" value="1"/>
</dbReference>
<evidence type="ECO:0000256" key="11">
    <source>
        <dbReference type="ARBA" id="ARBA00022984"/>
    </source>
</evidence>
<dbReference type="Gene3D" id="1.10.3810.10">
    <property type="entry name" value="Biosynthetic peptidoglycan transglycosylase-like"/>
    <property type="match status" value="1"/>
</dbReference>
<evidence type="ECO:0000313" key="21">
    <source>
        <dbReference type="EMBL" id="MCZ0703298.1"/>
    </source>
</evidence>
<evidence type="ECO:0000256" key="2">
    <source>
        <dbReference type="ARBA" id="ARBA00007739"/>
    </source>
</evidence>
<evidence type="ECO:0000256" key="13">
    <source>
        <dbReference type="ARBA" id="ARBA00023136"/>
    </source>
</evidence>
<comment type="similarity">
    <text evidence="2">In the N-terminal section; belongs to the glycosyltransferase 51 family.</text>
</comment>
<dbReference type="InterPro" id="IPR050396">
    <property type="entry name" value="Glycosyltr_51/Transpeptidase"/>
</dbReference>
<evidence type="ECO:0000256" key="5">
    <source>
        <dbReference type="ARBA" id="ARBA00022670"/>
    </source>
</evidence>
<keyword evidence="5" id="KW-0645">Protease</keyword>
<keyword evidence="22" id="KW-1185">Reference proteome</keyword>
<evidence type="ECO:0000256" key="15">
    <source>
        <dbReference type="ARBA" id="ARBA00023316"/>
    </source>
</evidence>
<evidence type="ECO:0000256" key="6">
    <source>
        <dbReference type="ARBA" id="ARBA00022676"/>
    </source>
</evidence>
<dbReference type="NCBIfam" id="TIGR02074">
    <property type="entry name" value="PBP_1a_fam"/>
    <property type="match status" value="1"/>
</dbReference>
<evidence type="ECO:0000256" key="14">
    <source>
        <dbReference type="ARBA" id="ARBA00023268"/>
    </source>
</evidence>
<dbReference type="GO" id="GO:0008658">
    <property type="term" value="F:penicillin binding"/>
    <property type="evidence" value="ECO:0007669"/>
    <property type="project" value="InterPro"/>
</dbReference>
<dbReference type="GO" id="GO:0008360">
    <property type="term" value="P:regulation of cell shape"/>
    <property type="evidence" value="ECO:0007669"/>
    <property type="project" value="UniProtKB-KW"/>
</dbReference>
<dbReference type="PANTHER" id="PTHR32282:SF32">
    <property type="entry name" value="PENICILLIN-BINDING PROTEIN 2A"/>
    <property type="match status" value="1"/>
</dbReference>
<evidence type="ECO:0000259" key="19">
    <source>
        <dbReference type="Pfam" id="PF00905"/>
    </source>
</evidence>
<keyword evidence="8 18" id="KW-0812">Transmembrane</keyword>
<comment type="similarity">
    <text evidence="1">In the C-terminal section; belongs to the transpeptidase family.</text>
</comment>
<dbReference type="GO" id="GO:0009002">
    <property type="term" value="F:serine-type D-Ala-D-Ala carboxypeptidase activity"/>
    <property type="evidence" value="ECO:0007669"/>
    <property type="project" value="UniProtKB-EC"/>
</dbReference>
<comment type="catalytic activity">
    <reaction evidence="16">
        <text>Preferential cleavage: (Ac)2-L-Lys-D-Ala-|-D-Ala. Also transpeptidation of peptidyl-alanyl moieties that are N-acyl substituents of D-alanine.</text>
        <dbReference type="EC" id="3.4.16.4"/>
    </reaction>
</comment>
<dbReference type="InterPro" id="IPR023346">
    <property type="entry name" value="Lysozyme-like_dom_sf"/>
</dbReference>
<feature type="transmembrane region" description="Helical" evidence="18">
    <location>
        <begin position="32"/>
        <end position="59"/>
    </location>
</feature>
<comment type="catalytic activity">
    <reaction evidence="17">
        <text>[GlcNAc-(1-&gt;4)-Mur2Ac(oyl-L-Ala-gamma-D-Glu-L-Lys-D-Ala-D-Ala)](n)-di-trans,octa-cis-undecaprenyl diphosphate + beta-D-GlcNAc-(1-&gt;4)-Mur2Ac(oyl-L-Ala-gamma-D-Glu-L-Lys-D-Ala-D-Ala)-di-trans,octa-cis-undecaprenyl diphosphate = [GlcNAc-(1-&gt;4)-Mur2Ac(oyl-L-Ala-gamma-D-Glu-L-Lys-D-Ala-D-Ala)](n+1)-di-trans,octa-cis-undecaprenyl diphosphate + di-trans,octa-cis-undecaprenyl diphosphate + H(+)</text>
        <dbReference type="Rhea" id="RHEA:23708"/>
        <dbReference type="Rhea" id="RHEA-COMP:9602"/>
        <dbReference type="Rhea" id="RHEA-COMP:9603"/>
        <dbReference type="ChEBI" id="CHEBI:15378"/>
        <dbReference type="ChEBI" id="CHEBI:58405"/>
        <dbReference type="ChEBI" id="CHEBI:60033"/>
        <dbReference type="ChEBI" id="CHEBI:78435"/>
        <dbReference type="EC" id="2.4.99.28"/>
    </reaction>
</comment>
<dbReference type="SUPFAM" id="SSF56601">
    <property type="entry name" value="beta-lactamase/transpeptidase-like"/>
    <property type="match status" value="1"/>
</dbReference>
<keyword evidence="11" id="KW-0573">Peptidoglycan synthesis</keyword>